<reference evidence="1 2" key="1">
    <citation type="submission" date="2014-04" db="EMBL/GenBank/DDBJ databases">
        <authorList>
            <consortium name="DOE Joint Genome Institute"/>
            <person name="Kuo A."/>
            <person name="Kohler A."/>
            <person name="Jargeat P."/>
            <person name="Nagy L.G."/>
            <person name="Floudas D."/>
            <person name="Copeland A."/>
            <person name="Barry K.W."/>
            <person name="Cichocki N."/>
            <person name="Veneault-Fourrey C."/>
            <person name="LaButti K."/>
            <person name="Lindquist E.A."/>
            <person name="Lipzen A."/>
            <person name="Lundell T."/>
            <person name="Morin E."/>
            <person name="Murat C."/>
            <person name="Sun H."/>
            <person name="Tunlid A."/>
            <person name="Henrissat B."/>
            <person name="Grigoriev I.V."/>
            <person name="Hibbett D.S."/>
            <person name="Martin F."/>
            <person name="Nordberg H.P."/>
            <person name="Cantor M.N."/>
            <person name="Hua S.X."/>
        </authorList>
    </citation>
    <scope>NUCLEOTIDE SEQUENCE [LARGE SCALE GENOMIC DNA]</scope>
    <source>
        <strain evidence="1 2">Ve08.2h10</strain>
    </source>
</reference>
<proteinExistence type="predicted"/>
<dbReference type="AlphaFoldDB" id="A0A0D0DIM5"/>
<accession>A0A0D0DIM5</accession>
<name>A0A0D0DIM5_9AGAM</name>
<feature type="non-terminal residue" evidence="1">
    <location>
        <position position="110"/>
    </location>
</feature>
<dbReference type="Proteomes" id="UP000054538">
    <property type="component" value="Unassembled WGS sequence"/>
</dbReference>
<dbReference type="HOGENOM" id="CLU_2177072_0_0_1"/>
<evidence type="ECO:0000313" key="1">
    <source>
        <dbReference type="EMBL" id="KIK81399.1"/>
    </source>
</evidence>
<evidence type="ECO:0000313" key="2">
    <source>
        <dbReference type="Proteomes" id="UP000054538"/>
    </source>
</evidence>
<protein>
    <submittedName>
        <fullName evidence="1">Uncharacterized protein</fullName>
    </submittedName>
</protein>
<sequence length="110" mass="12305">GRANIQKVTTVKQLRLPLEGMSHKNFLVEALDAHKLTEDYKPEFPFKLWWTGGFELIPSYSGGQKGATTVSTELKFSASLQSIVKKSGNCNIMIAFDLDEMSAFHKAKRV</sequence>
<gene>
    <name evidence="1" type="ORF">PAXRUDRAFT_93535</name>
</gene>
<reference evidence="2" key="2">
    <citation type="submission" date="2015-01" db="EMBL/GenBank/DDBJ databases">
        <title>Evolutionary Origins and Diversification of the Mycorrhizal Mutualists.</title>
        <authorList>
            <consortium name="DOE Joint Genome Institute"/>
            <consortium name="Mycorrhizal Genomics Consortium"/>
            <person name="Kohler A."/>
            <person name="Kuo A."/>
            <person name="Nagy L.G."/>
            <person name="Floudas D."/>
            <person name="Copeland A."/>
            <person name="Barry K.W."/>
            <person name="Cichocki N."/>
            <person name="Veneault-Fourrey C."/>
            <person name="LaButti K."/>
            <person name="Lindquist E.A."/>
            <person name="Lipzen A."/>
            <person name="Lundell T."/>
            <person name="Morin E."/>
            <person name="Murat C."/>
            <person name="Riley R."/>
            <person name="Ohm R."/>
            <person name="Sun H."/>
            <person name="Tunlid A."/>
            <person name="Henrissat B."/>
            <person name="Grigoriev I.V."/>
            <person name="Hibbett D.S."/>
            <person name="Martin F."/>
        </authorList>
    </citation>
    <scope>NUCLEOTIDE SEQUENCE [LARGE SCALE GENOMIC DNA]</scope>
    <source>
        <strain evidence="2">Ve08.2h10</strain>
    </source>
</reference>
<organism evidence="1 2">
    <name type="scientific">Paxillus rubicundulus Ve08.2h10</name>
    <dbReference type="NCBI Taxonomy" id="930991"/>
    <lineage>
        <taxon>Eukaryota</taxon>
        <taxon>Fungi</taxon>
        <taxon>Dikarya</taxon>
        <taxon>Basidiomycota</taxon>
        <taxon>Agaricomycotina</taxon>
        <taxon>Agaricomycetes</taxon>
        <taxon>Agaricomycetidae</taxon>
        <taxon>Boletales</taxon>
        <taxon>Paxilineae</taxon>
        <taxon>Paxillaceae</taxon>
        <taxon>Paxillus</taxon>
    </lineage>
</organism>
<dbReference type="OrthoDB" id="2657243at2759"/>
<keyword evidence="2" id="KW-1185">Reference proteome</keyword>
<dbReference type="EMBL" id="KN825805">
    <property type="protein sequence ID" value="KIK81399.1"/>
    <property type="molecule type" value="Genomic_DNA"/>
</dbReference>
<feature type="non-terminal residue" evidence="1">
    <location>
        <position position="1"/>
    </location>
</feature>
<dbReference type="InParanoid" id="A0A0D0DIM5"/>